<sequence>MTGRAFLRRTCLALLLGVAGGTLAAIVDDDRSNGAPLPPDAPSLPAQPCGPAVRVALAGVDGATVPTDAESWVRELVTGTGRTVEVNPPDTGTALPTLFVLAWRPATAAVFDVTLEAGPPSTGTVDYVIRADIATGSSVTSEADQRATVGTWWATALPPCSSASDSPSPSSSTGSPSPSSPAATPTPGPTDSAGDDAAVWVAPDDGHLPSPFPDLAAVDPHDPAPVDAGDPPTGPAGIVIERPDPDGRPGWVPRPLWAAYATAFGVLFGLSWAPRIAHGWPALALLCFVAFGAANLARAGRQDAAVPGHSPVDDRGPR</sequence>
<dbReference type="Proteomes" id="UP000184440">
    <property type="component" value="Unassembled WGS sequence"/>
</dbReference>
<accession>A0A1M7RPK8</accession>
<evidence type="ECO:0000313" key="3">
    <source>
        <dbReference type="EMBL" id="SHN48204.1"/>
    </source>
</evidence>
<dbReference type="EMBL" id="FRCS01000036">
    <property type="protein sequence ID" value="SHN48204.1"/>
    <property type="molecule type" value="Genomic_DNA"/>
</dbReference>
<dbReference type="AlphaFoldDB" id="A0A1M7RPK8"/>
<feature type="signal peptide" evidence="2">
    <location>
        <begin position="1"/>
        <end position="24"/>
    </location>
</feature>
<reference evidence="3 4" key="1">
    <citation type="submission" date="2016-11" db="EMBL/GenBank/DDBJ databases">
        <authorList>
            <person name="Jaros S."/>
            <person name="Januszkiewicz K."/>
            <person name="Wedrychowicz H."/>
        </authorList>
    </citation>
    <scope>NUCLEOTIDE SEQUENCE [LARGE SCALE GENOMIC DNA]</scope>
    <source>
        <strain evidence="3 4">DSM 46144</strain>
    </source>
</reference>
<protein>
    <submittedName>
        <fullName evidence="3">Uncharacterized protein</fullName>
    </submittedName>
</protein>
<feature type="region of interest" description="Disordered" evidence="1">
    <location>
        <begin position="160"/>
        <end position="235"/>
    </location>
</feature>
<dbReference type="STRING" id="134849.SAMN05443668_13622"/>
<organism evidence="3 4">
    <name type="scientific">Cryptosporangium aurantiacum</name>
    <dbReference type="NCBI Taxonomy" id="134849"/>
    <lineage>
        <taxon>Bacteria</taxon>
        <taxon>Bacillati</taxon>
        <taxon>Actinomycetota</taxon>
        <taxon>Actinomycetes</taxon>
        <taxon>Cryptosporangiales</taxon>
        <taxon>Cryptosporangiaceae</taxon>
        <taxon>Cryptosporangium</taxon>
    </lineage>
</organism>
<evidence type="ECO:0000313" key="4">
    <source>
        <dbReference type="Proteomes" id="UP000184440"/>
    </source>
</evidence>
<name>A0A1M7RPK8_9ACTN</name>
<feature type="chain" id="PRO_5012748799" evidence="2">
    <location>
        <begin position="25"/>
        <end position="318"/>
    </location>
</feature>
<feature type="compositionally biased region" description="Low complexity" evidence="1">
    <location>
        <begin position="161"/>
        <end position="196"/>
    </location>
</feature>
<keyword evidence="4" id="KW-1185">Reference proteome</keyword>
<keyword evidence="2" id="KW-0732">Signal</keyword>
<evidence type="ECO:0000256" key="2">
    <source>
        <dbReference type="SAM" id="SignalP"/>
    </source>
</evidence>
<dbReference type="RefSeq" id="WP_073266775.1">
    <property type="nucleotide sequence ID" value="NZ_FRCS01000036.1"/>
</dbReference>
<evidence type="ECO:0000256" key="1">
    <source>
        <dbReference type="SAM" id="MobiDB-lite"/>
    </source>
</evidence>
<gene>
    <name evidence="3" type="ORF">SAMN05443668_13622</name>
</gene>
<proteinExistence type="predicted"/>